<evidence type="ECO:0000313" key="2">
    <source>
        <dbReference type="EMBL" id="MBB5705639.1"/>
    </source>
</evidence>
<comment type="caution">
    <text evidence="2">The sequence shown here is derived from an EMBL/GenBank/DDBJ whole genome shotgun (WGS) entry which is preliminary data.</text>
</comment>
<reference evidence="2 3" key="1">
    <citation type="submission" date="2020-08" db="EMBL/GenBank/DDBJ databases">
        <title>Genomic Encyclopedia of Type Strains, Phase IV (KMG-IV): sequencing the most valuable type-strain genomes for metagenomic binning, comparative biology and taxonomic classification.</title>
        <authorList>
            <person name="Goeker M."/>
        </authorList>
    </citation>
    <scope>NUCLEOTIDE SEQUENCE [LARGE SCALE GENOMIC DNA]</scope>
    <source>
        <strain evidence="2 3">DSM 27163</strain>
    </source>
</reference>
<dbReference type="RefSeq" id="WP_184095890.1">
    <property type="nucleotide sequence ID" value="NZ_JACIJH010000002.1"/>
</dbReference>
<dbReference type="AlphaFoldDB" id="A0A7W9B3K1"/>
<proteinExistence type="predicted"/>
<dbReference type="InterPro" id="IPR012312">
    <property type="entry name" value="Hemerythrin-like"/>
</dbReference>
<sequence>MRRLRAEHSDLAMLGKAMCALVAAPEPPPNDEIEALRARLRDTLVRHLKCEDWALYPRLAASGDPALAELASRFAAEVGGIGLRFAEYDADWSSERVAADWPRFCDASRGMIEELAGRIVREERDLYPAAEALGDIGPPAARRMLLRAGADDTTDA</sequence>
<dbReference type="Proteomes" id="UP000537161">
    <property type="component" value="Unassembled WGS sequence"/>
</dbReference>
<dbReference type="Pfam" id="PF01814">
    <property type="entry name" value="Hemerythrin"/>
    <property type="match status" value="1"/>
</dbReference>
<name>A0A7W9B3K1_9SPHN</name>
<gene>
    <name evidence="2" type="ORF">FHR21_000972</name>
</gene>
<keyword evidence="3" id="KW-1185">Reference proteome</keyword>
<accession>A0A7W9B3K1</accession>
<dbReference type="EMBL" id="JACIJH010000002">
    <property type="protein sequence ID" value="MBB5705639.1"/>
    <property type="molecule type" value="Genomic_DNA"/>
</dbReference>
<organism evidence="2 3">
    <name type="scientific">Sphingopyxis panaciterrulae</name>
    <dbReference type="NCBI Taxonomy" id="462372"/>
    <lineage>
        <taxon>Bacteria</taxon>
        <taxon>Pseudomonadati</taxon>
        <taxon>Pseudomonadota</taxon>
        <taxon>Alphaproteobacteria</taxon>
        <taxon>Sphingomonadales</taxon>
        <taxon>Sphingomonadaceae</taxon>
        <taxon>Sphingopyxis</taxon>
    </lineage>
</organism>
<evidence type="ECO:0000313" key="3">
    <source>
        <dbReference type="Proteomes" id="UP000537161"/>
    </source>
</evidence>
<feature type="domain" description="Hemerythrin-like" evidence="1">
    <location>
        <begin position="3"/>
        <end position="130"/>
    </location>
</feature>
<evidence type="ECO:0000259" key="1">
    <source>
        <dbReference type="Pfam" id="PF01814"/>
    </source>
</evidence>
<protein>
    <recommendedName>
        <fullName evidence="1">Hemerythrin-like domain-containing protein</fullName>
    </recommendedName>
</protein>
<dbReference type="Gene3D" id="1.20.120.520">
    <property type="entry name" value="nmb1532 protein domain like"/>
    <property type="match status" value="1"/>
</dbReference>